<dbReference type="STRING" id="768671.ThimaDRAFT_4182"/>
<dbReference type="InterPro" id="IPR016181">
    <property type="entry name" value="Acyl_CoA_acyltransferase"/>
</dbReference>
<keyword evidence="2" id="KW-0808">Transferase</keyword>
<gene>
    <name evidence="2" type="ORF">ThimaDRAFT_4182</name>
</gene>
<protein>
    <submittedName>
        <fullName evidence="2">GCN5-related N-acetyltransferase</fullName>
    </submittedName>
</protein>
<dbReference type="Gene3D" id="3.40.630.30">
    <property type="match status" value="1"/>
</dbReference>
<dbReference type="Pfam" id="PF00583">
    <property type="entry name" value="Acetyltransf_1"/>
    <property type="match status" value="1"/>
</dbReference>
<keyword evidence="3" id="KW-1185">Reference proteome</keyword>
<dbReference type="GO" id="GO:0016747">
    <property type="term" value="F:acyltransferase activity, transferring groups other than amino-acyl groups"/>
    <property type="evidence" value="ECO:0007669"/>
    <property type="project" value="InterPro"/>
</dbReference>
<dbReference type="SUPFAM" id="SSF55729">
    <property type="entry name" value="Acyl-CoA N-acyltransferases (Nat)"/>
    <property type="match status" value="1"/>
</dbReference>
<dbReference type="Proteomes" id="UP000005459">
    <property type="component" value="Unassembled WGS sequence"/>
</dbReference>
<dbReference type="InterPro" id="IPR000182">
    <property type="entry name" value="GNAT_dom"/>
</dbReference>
<accession>F9UGX9</accession>
<dbReference type="RefSeq" id="WP_007195054.1">
    <property type="nucleotide sequence ID" value="NZ_AFWV01000016.1"/>
</dbReference>
<sequence length="256" mass="27543">MTINIERAHTRASPRGEVVRLKDGTFCRMRPIEGGDSAILTACFEGLSDASRRLRFFGAKRALTDADLAYLTGADGRDHLAFAAVRGPVSGAQAEVLGAARCIRSTPGSDTAELAMAVVDRAQGKGVGTALLEHLIVEAREQGIRRFRCEVLADNEGMRALAKRLGGHAVWLDDGTLEYDCALPEALLTHGASELDRARETGARSAPDSVPPRTAGVIAPVWTAAWERVTGVSIALFETAALLWYDHASRIERRLP</sequence>
<evidence type="ECO:0000259" key="1">
    <source>
        <dbReference type="PROSITE" id="PS51186"/>
    </source>
</evidence>
<dbReference type="eggNOG" id="COG1670">
    <property type="taxonomic scope" value="Bacteria"/>
</dbReference>
<dbReference type="PROSITE" id="PS51186">
    <property type="entry name" value="GNAT"/>
    <property type="match status" value="1"/>
</dbReference>
<evidence type="ECO:0000313" key="3">
    <source>
        <dbReference type="Proteomes" id="UP000005459"/>
    </source>
</evidence>
<dbReference type="EMBL" id="AFWV01000016">
    <property type="protein sequence ID" value="EGV16599.1"/>
    <property type="molecule type" value="Genomic_DNA"/>
</dbReference>
<dbReference type="PATRIC" id="fig|768671.3.peg.4416"/>
<name>F9UGX9_9GAMM</name>
<organism evidence="2 3">
    <name type="scientific">Thiocapsa marina 5811</name>
    <dbReference type="NCBI Taxonomy" id="768671"/>
    <lineage>
        <taxon>Bacteria</taxon>
        <taxon>Pseudomonadati</taxon>
        <taxon>Pseudomonadota</taxon>
        <taxon>Gammaproteobacteria</taxon>
        <taxon>Chromatiales</taxon>
        <taxon>Chromatiaceae</taxon>
        <taxon>Thiocapsa</taxon>
    </lineage>
</organism>
<reference evidence="2 3" key="1">
    <citation type="submission" date="2011-06" db="EMBL/GenBank/DDBJ databases">
        <title>The draft genome of Thiocapsa marina 5811.</title>
        <authorList>
            <consortium name="US DOE Joint Genome Institute (JGI-PGF)"/>
            <person name="Lucas S."/>
            <person name="Han J."/>
            <person name="Cheng J.-F."/>
            <person name="Goodwin L."/>
            <person name="Pitluck S."/>
            <person name="Peters L."/>
            <person name="Land M.L."/>
            <person name="Hauser L."/>
            <person name="Vogl K."/>
            <person name="Liu Z."/>
            <person name="Imhoff J."/>
            <person name="Thiel V."/>
            <person name="Frigaard N.-U."/>
            <person name="Bryant D."/>
            <person name="Woyke T.J."/>
        </authorList>
    </citation>
    <scope>NUCLEOTIDE SEQUENCE [LARGE SCALE GENOMIC DNA]</scope>
    <source>
        <strain evidence="2 3">5811</strain>
    </source>
</reference>
<feature type="domain" description="N-acetyltransferase" evidence="1">
    <location>
        <begin position="27"/>
        <end position="190"/>
    </location>
</feature>
<proteinExistence type="predicted"/>
<evidence type="ECO:0000313" key="2">
    <source>
        <dbReference type="EMBL" id="EGV16599.1"/>
    </source>
</evidence>
<dbReference type="CDD" id="cd04301">
    <property type="entry name" value="NAT_SF"/>
    <property type="match status" value="1"/>
</dbReference>
<dbReference type="OrthoDB" id="9807426at2"/>
<dbReference type="AlphaFoldDB" id="F9UGX9"/>